<evidence type="ECO:0000256" key="3">
    <source>
        <dbReference type="ARBA" id="ARBA00023012"/>
    </source>
</evidence>
<dbReference type="InterPro" id="IPR003594">
    <property type="entry name" value="HATPase_dom"/>
</dbReference>
<dbReference type="InterPro" id="IPR011990">
    <property type="entry name" value="TPR-like_helical_dom_sf"/>
</dbReference>
<keyword evidence="1" id="KW-0808">Transferase</keyword>
<dbReference type="PROSITE" id="PS50109">
    <property type="entry name" value="HIS_KIN"/>
    <property type="match status" value="1"/>
</dbReference>
<keyword evidence="8" id="KW-1185">Reference proteome</keyword>
<gene>
    <name evidence="7" type="ORF">CLV99_0058</name>
</gene>
<dbReference type="Gene3D" id="1.20.5.1930">
    <property type="match status" value="1"/>
</dbReference>
<dbReference type="InterPro" id="IPR005467">
    <property type="entry name" value="His_kinase_dom"/>
</dbReference>
<accession>A0A4R6WU83</accession>
<feature type="coiled-coil region" evidence="4">
    <location>
        <begin position="447"/>
        <end position="476"/>
    </location>
</feature>
<dbReference type="CDD" id="cd16917">
    <property type="entry name" value="HATPase_UhpB-NarQ-NarX-like"/>
    <property type="match status" value="1"/>
</dbReference>
<dbReference type="SUPFAM" id="SSF55874">
    <property type="entry name" value="ATPase domain of HSP90 chaperone/DNA topoisomerase II/histidine kinase"/>
    <property type="match status" value="1"/>
</dbReference>
<dbReference type="Pfam" id="PF02518">
    <property type="entry name" value="HATPase_c"/>
    <property type="match status" value="1"/>
</dbReference>
<reference evidence="7 8" key="1">
    <citation type="submission" date="2019-03" db="EMBL/GenBank/DDBJ databases">
        <title>Genomic Encyclopedia of Archaeal and Bacterial Type Strains, Phase II (KMG-II): from individual species to whole genera.</title>
        <authorList>
            <person name="Goeker M."/>
        </authorList>
    </citation>
    <scope>NUCLEOTIDE SEQUENCE [LARGE SCALE GENOMIC DNA]</scope>
    <source>
        <strain evidence="7 8">DSM 28353</strain>
    </source>
</reference>
<dbReference type="PANTHER" id="PTHR24421">
    <property type="entry name" value="NITRATE/NITRITE SENSOR PROTEIN NARX-RELATED"/>
    <property type="match status" value="1"/>
</dbReference>
<dbReference type="InterPro" id="IPR019734">
    <property type="entry name" value="TPR_rpt"/>
</dbReference>
<protein>
    <submittedName>
        <fullName evidence="7">Histidine kinase/DNA gyrase B/HSP90-like ATPase</fullName>
    </submittedName>
</protein>
<keyword evidence="5" id="KW-1133">Transmembrane helix</keyword>
<evidence type="ECO:0000313" key="7">
    <source>
        <dbReference type="EMBL" id="TDQ82836.1"/>
    </source>
</evidence>
<evidence type="ECO:0000256" key="2">
    <source>
        <dbReference type="ARBA" id="ARBA00022777"/>
    </source>
</evidence>
<keyword evidence="4" id="KW-0175">Coiled coil</keyword>
<evidence type="ECO:0000256" key="4">
    <source>
        <dbReference type="SAM" id="Coils"/>
    </source>
</evidence>
<dbReference type="Proteomes" id="UP000295292">
    <property type="component" value="Unassembled WGS sequence"/>
</dbReference>
<dbReference type="Gene3D" id="1.25.40.10">
    <property type="entry name" value="Tetratricopeptide repeat domain"/>
    <property type="match status" value="2"/>
</dbReference>
<comment type="caution">
    <text evidence="7">The sequence shown here is derived from an EMBL/GenBank/DDBJ whole genome shotgun (WGS) entry which is preliminary data.</text>
</comment>
<name>A0A4R6WU83_9SPHI</name>
<dbReference type="Gene3D" id="3.30.565.10">
    <property type="entry name" value="Histidine kinase-like ATPase, C-terminal domain"/>
    <property type="match status" value="1"/>
</dbReference>
<dbReference type="EMBL" id="SNYV01000001">
    <property type="protein sequence ID" value="TDQ82836.1"/>
    <property type="molecule type" value="Genomic_DNA"/>
</dbReference>
<dbReference type="InterPro" id="IPR036890">
    <property type="entry name" value="HATPase_C_sf"/>
</dbReference>
<dbReference type="AlphaFoldDB" id="A0A4R6WU83"/>
<dbReference type="GO" id="GO:0000155">
    <property type="term" value="F:phosphorelay sensor kinase activity"/>
    <property type="evidence" value="ECO:0007669"/>
    <property type="project" value="InterPro"/>
</dbReference>
<sequence>MIPPKGGFYSAGVMTIFVLDKPDKQSIMMMKIIFKKIQRIRHLWLCLLAMSFSSGVFCQNLDSLEQVLQTGKLTVGDQIKILDDLNWFYNSVDAGRSIHYGKLGLELAQKTGNKKMTGTFLKNIGVSYYMDGVNDTAMIYLEKAKPIAENLNDYRMLAAIYNTYANIYRVQSMYNEAIENYLNAAKTLEAHQDINGLTLIYSNIAGIYQIMANHRQALPYLKKAEQLAIKTKDNEGLGSVYIALSDVGLELGDPKDTSVQYAQKAMKLFGQTGNRLFENKALQTLAKVYYHHHEYNVAVPLARQAVDRAKDLGFARNTAEALTIMSNTLFYQGHYARSAEVAIEVLATDSTDINIIRNIYSNLVLANAYLGHPDLSYKYMDRYREFADRHTTESYQKSLSELQVRYETQKKELKIEALEKQHQLYIWLGIAGALLLLIALAFAYIRYRLAVSRRKLAEKETQRLEQEKQLVAVQATLDGETAERTRLARDLHDGLGSMLSAVKLNLPQVQGNALLESVDVSRFQKAMGMLDDSIQELRRVAHHMMPESLLRFGLKVSLSDFCAAIPLARFHYFGNEARLPEKMEIMIYRCIHELVNNVLKHAEATQINVQLVQEADRVSFTVQDNGKGFKPDSTTEGMGLQNIRSRVEAFQGKMEILSSAQGTEIHIELDLTKLS</sequence>
<feature type="domain" description="Histidine kinase" evidence="6">
    <location>
        <begin position="587"/>
        <end position="673"/>
    </location>
</feature>
<dbReference type="InterPro" id="IPR050482">
    <property type="entry name" value="Sensor_HK_TwoCompSys"/>
</dbReference>
<keyword evidence="2 7" id="KW-0418">Kinase</keyword>
<dbReference type="GO" id="GO:0016020">
    <property type="term" value="C:membrane"/>
    <property type="evidence" value="ECO:0007669"/>
    <property type="project" value="InterPro"/>
</dbReference>
<keyword evidence="5" id="KW-0472">Membrane</keyword>
<dbReference type="InterPro" id="IPR011712">
    <property type="entry name" value="Sig_transdc_His_kin_sub3_dim/P"/>
</dbReference>
<proteinExistence type="predicted"/>
<dbReference type="SMART" id="SM00028">
    <property type="entry name" value="TPR"/>
    <property type="match status" value="5"/>
</dbReference>
<dbReference type="SMART" id="SM00387">
    <property type="entry name" value="HATPase_c"/>
    <property type="match status" value="1"/>
</dbReference>
<organism evidence="7 8">
    <name type="scientific">Sphingobacterium yanglingense</name>
    <dbReference type="NCBI Taxonomy" id="1437280"/>
    <lineage>
        <taxon>Bacteria</taxon>
        <taxon>Pseudomonadati</taxon>
        <taxon>Bacteroidota</taxon>
        <taxon>Sphingobacteriia</taxon>
        <taxon>Sphingobacteriales</taxon>
        <taxon>Sphingobacteriaceae</taxon>
        <taxon>Sphingobacterium</taxon>
    </lineage>
</organism>
<feature type="transmembrane region" description="Helical" evidence="5">
    <location>
        <begin position="424"/>
        <end position="445"/>
    </location>
</feature>
<evidence type="ECO:0000256" key="5">
    <source>
        <dbReference type="SAM" id="Phobius"/>
    </source>
</evidence>
<keyword evidence="5" id="KW-0812">Transmembrane</keyword>
<dbReference type="GO" id="GO:0046983">
    <property type="term" value="F:protein dimerization activity"/>
    <property type="evidence" value="ECO:0007669"/>
    <property type="project" value="InterPro"/>
</dbReference>
<dbReference type="SUPFAM" id="SSF48452">
    <property type="entry name" value="TPR-like"/>
    <property type="match status" value="2"/>
</dbReference>
<keyword evidence="3" id="KW-0902">Two-component regulatory system</keyword>
<dbReference type="Pfam" id="PF07730">
    <property type="entry name" value="HisKA_3"/>
    <property type="match status" value="1"/>
</dbReference>
<evidence type="ECO:0000313" key="8">
    <source>
        <dbReference type="Proteomes" id="UP000295292"/>
    </source>
</evidence>
<dbReference type="OrthoDB" id="9778366at2"/>
<evidence type="ECO:0000256" key="1">
    <source>
        <dbReference type="ARBA" id="ARBA00022679"/>
    </source>
</evidence>
<evidence type="ECO:0000259" key="6">
    <source>
        <dbReference type="PROSITE" id="PS50109"/>
    </source>
</evidence>